<feature type="transmembrane region" description="Helical" evidence="1">
    <location>
        <begin position="23"/>
        <end position="43"/>
    </location>
</feature>
<gene>
    <name evidence="3" type="ORF">EFL95_13615</name>
</gene>
<protein>
    <submittedName>
        <fullName evidence="3">Lasso peptide biosynthesis B2 protein</fullName>
    </submittedName>
</protein>
<proteinExistence type="predicted"/>
<evidence type="ECO:0000313" key="4">
    <source>
        <dbReference type="Proteomes" id="UP000277094"/>
    </source>
</evidence>
<feature type="domain" description="Microcin J25-processing protein McjB C-terminal" evidence="2">
    <location>
        <begin position="35"/>
        <end position="142"/>
    </location>
</feature>
<keyword evidence="1" id="KW-0472">Membrane</keyword>
<keyword evidence="4" id="KW-1185">Reference proteome</keyword>
<dbReference type="AlphaFoldDB" id="A0A3N0DWG6"/>
<dbReference type="NCBIfam" id="NF033537">
    <property type="entry name" value="lasso_biosyn_B2"/>
    <property type="match status" value="1"/>
</dbReference>
<dbReference type="Proteomes" id="UP000277094">
    <property type="component" value="Unassembled WGS sequence"/>
</dbReference>
<comment type="caution">
    <text evidence="3">The sequence shown here is derived from an EMBL/GenBank/DDBJ whole genome shotgun (WGS) entry which is preliminary data.</text>
</comment>
<dbReference type="InterPro" id="IPR032708">
    <property type="entry name" value="McjB_C"/>
</dbReference>
<dbReference type="Pfam" id="PF13471">
    <property type="entry name" value="Transglut_core3"/>
    <property type="match status" value="1"/>
</dbReference>
<sequence>MRLVHTVRGFVRLGLKDQVRFTAAWSLLGFSRLLIIVLPFTVIRRLLGENRASDQERPPPALDAGQRIRAMHIGRVVELAAAYAPWRSDCYPQALTARMFLALRRIPHEVVFGVRRDGDALIAHAWVRAGDVEVTGGSGREYTEVGWFSWSPDGA</sequence>
<dbReference type="RefSeq" id="WP_123234461.1">
    <property type="nucleotide sequence ID" value="NZ_RJSG01000002.1"/>
</dbReference>
<evidence type="ECO:0000256" key="1">
    <source>
        <dbReference type="SAM" id="Phobius"/>
    </source>
</evidence>
<accession>A0A3N0DWG6</accession>
<reference evidence="3 4" key="1">
    <citation type="submission" date="2018-11" db="EMBL/GenBank/DDBJ databases">
        <authorList>
            <person name="Li F."/>
        </authorList>
    </citation>
    <scope>NUCLEOTIDE SEQUENCE [LARGE SCALE GENOMIC DNA]</scope>
    <source>
        <strain evidence="3 4">KIS18-7</strain>
    </source>
</reference>
<dbReference type="EMBL" id="RJSG01000002">
    <property type="protein sequence ID" value="RNL79958.1"/>
    <property type="molecule type" value="Genomic_DNA"/>
</dbReference>
<evidence type="ECO:0000313" key="3">
    <source>
        <dbReference type="EMBL" id="RNL79958.1"/>
    </source>
</evidence>
<dbReference type="InterPro" id="IPR053521">
    <property type="entry name" value="McjB-like"/>
</dbReference>
<dbReference type="OrthoDB" id="3790432at2"/>
<keyword evidence="1" id="KW-0812">Transmembrane</keyword>
<organism evidence="3 4">
    <name type="scientific">Nocardioides marmorisolisilvae</name>
    <dbReference type="NCBI Taxonomy" id="1542737"/>
    <lineage>
        <taxon>Bacteria</taxon>
        <taxon>Bacillati</taxon>
        <taxon>Actinomycetota</taxon>
        <taxon>Actinomycetes</taxon>
        <taxon>Propionibacteriales</taxon>
        <taxon>Nocardioidaceae</taxon>
        <taxon>Nocardioides</taxon>
    </lineage>
</organism>
<keyword evidence="1" id="KW-1133">Transmembrane helix</keyword>
<name>A0A3N0DWG6_9ACTN</name>
<evidence type="ECO:0000259" key="2">
    <source>
        <dbReference type="Pfam" id="PF13471"/>
    </source>
</evidence>